<gene>
    <name evidence="2" type="ORF">KI387_017852</name>
</gene>
<dbReference type="AlphaFoldDB" id="A0AA38GJT7"/>
<feature type="region of interest" description="Disordered" evidence="1">
    <location>
        <begin position="113"/>
        <end position="150"/>
    </location>
</feature>
<sequence>QVIRMGFWHRKKKKVKIIFPNGESRRFTVPITVRELHLQYPHHYCVSYVPGSSLCMDDELQGGKTYLLLPRPTPLISNYNPPINSDSRPSSEIDPVLRRARTWTPSLQIIAEHENSGLSQQPAYKSVKKQDPKLVKSASVRPKSTLIKTA</sequence>
<accession>A0AA38GJT7</accession>
<protein>
    <submittedName>
        <fullName evidence="2">Uncharacterized protein</fullName>
    </submittedName>
</protein>
<dbReference type="Pfam" id="PF14009">
    <property type="entry name" value="PADRE"/>
    <property type="match status" value="1"/>
</dbReference>
<proteinExistence type="predicted"/>
<evidence type="ECO:0000256" key="1">
    <source>
        <dbReference type="SAM" id="MobiDB-lite"/>
    </source>
</evidence>
<dbReference type="InterPro" id="IPR025322">
    <property type="entry name" value="PADRE_dom"/>
</dbReference>
<evidence type="ECO:0000313" key="3">
    <source>
        <dbReference type="Proteomes" id="UP000824469"/>
    </source>
</evidence>
<dbReference type="EMBL" id="JAHRHJ020000003">
    <property type="protein sequence ID" value="KAH9323213.1"/>
    <property type="molecule type" value="Genomic_DNA"/>
</dbReference>
<name>A0AA38GJT7_TAXCH</name>
<dbReference type="Proteomes" id="UP000824469">
    <property type="component" value="Unassembled WGS sequence"/>
</dbReference>
<organism evidence="2 3">
    <name type="scientific">Taxus chinensis</name>
    <name type="common">Chinese yew</name>
    <name type="synonym">Taxus wallichiana var. chinensis</name>
    <dbReference type="NCBI Taxonomy" id="29808"/>
    <lineage>
        <taxon>Eukaryota</taxon>
        <taxon>Viridiplantae</taxon>
        <taxon>Streptophyta</taxon>
        <taxon>Embryophyta</taxon>
        <taxon>Tracheophyta</taxon>
        <taxon>Spermatophyta</taxon>
        <taxon>Pinopsida</taxon>
        <taxon>Pinidae</taxon>
        <taxon>Conifers II</taxon>
        <taxon>Cupressales</taxon>
        <taxon>Taxaceae</taxon>
        <taxon>Taxus</taxon>
    </lineage>
</organism>
<evidence type="ECO:0000313" key="2">
    <source>
        <dbReference type="EMBL" id="KAH9323213.1"/>
    </source>
</evidence>
<feature type="non-terminal residue" evidence="2">
    <location>
        <position position="1"/>
    </location>
</feature>
<reference evidence="2 3" key="1">
    <citation type="journal article" date="2021" name="Nat. Plants">
        <title>The Taxus genome provides insights into paclitaxel biosynthesis.</title>
        <authorList>
            <person name="Xiong X."/>
            <person name="Gou J."/>
            <person name="Liao Q."/>
            <person name="Li Y."/>
            <person name="Zhou Q."/>
            <person name="Bi G."/>
            <person name="Li C."/>
            <person name="Du R."/>
            <person name="Wang X."/>
            <person name="Sun T."/>
            <person name="Guo L."/>
            <person name="Liang H."/>
            <person name="Lu P."/>
            <person name="Wu Y."/>
            <person name="Zhang Z."/>
            <person name="Ro D.K."/>
            <person name="Shang Y."/>
            <person name="Huang S."/>
            <person name="Yan J."/>
        </authorList>
    </citation>
    <scope>NUCLEOTIDE SEQUENCE [LARGE SCALE GENOMIC DNA]</scope>
    <source>
        <strain evidence="2">Ta-2019</strain>
    </source>
</reference>
<comment type="caution">
    <text evidence="2">The sequence shown here is derived from an EMBL/GenBank/DDBJ whole genome shotgun (WGS) entry which is preliminary data.</text>
</comment>
<feature type="non-terminal residue" evidence="2">
    <location>
        <position position="150"/>
    </location>
</feature>
<keyword evidence="3" id="KW-1185">Reference proteome</keyword>